<reference evidence="2 3" key="1">
    <citation type="submission" date="2016-11" db="EMBL/GenBank/DDBJ databases">
        <authorList>
            <person name="Jaros S."/>
            <person name="Januszkiewicz K."/>
            <person name="Wedrychowicz H."/>
        </authorList>
    </citation>
    <scope>NUCLEOTIDE SEQUENCE [LARGE SCALE GENOMIC DNA]</scope>
    <source>
        <strain evidence="2 3">GAS242</strain>
    </source>
</reference>
<organism evidence="2 3">
    <name type="scientific">Bradyrhizobium erythrophlei</name>
    <dbReference type="NCBI Taxonomy" id="1437360"/>
    <lineage>
        <taxon>Bacteria</taxon>
        <taxon>Pseudomonadati</taxon>
        <taxon>Pseudomonadota</taxon>
        <taxon>Alphaproteobacteria</taxon>
        <taxon>Hyphomicrobiales</taxon>
        <taxon>Nitrobacteraceae</taxon>
        <taxon>Bradyrhizobium</taxon>
    </lineage>
</organism>
<accession>A0A1M5IQZ5</accession>
<dbReference type="EMBL" id="LT670818">
    <property type="protein sequence ID" value="SHG30390.1"/>
    <property type="molecule type" value="Genomic_DNA"/>
</dbReference>
<dbReference type="Gene3D" id="3.30.1330.40">
    <property type="entry name" value="RutC-like"/>
    <property type="match status" value="1"/>
</dbReference>
<dbReference type="Pfam" id="PF14588">
    <property type="entry name" value="YjgF_endoribonc"/>
    <property type="match status" value="1"/>
</dbReference>
<evidence type="ECO:0000313" key="2">
    <source>
        <dbReference type="EMBL" id="SHG30390.1"/>
    </source>
</evidence>
<dbReference type="PANTHER" id="PTHR43760">
    <property type="entry name" value="ENDORIBONUCLEASE-RELATED"/>
    <property type="match status" value="1"/>
</dbReference>
<sequence>MAKIESRLKALGLVLPPAFAPPPGVVLPFVNVRVIGNRAILAGHGPQSPEGPLAKPFGKVGRELTLDQGYIAAKLTALSMLGYLQRTLGDLDRVTHWVRIFGMVNSAPGFVQQPAVINGCSDLILELWGPEAGAHARSAVGMAELPFGMPVEIEGEVLISG</sequence>
<dbReference type="RefSeq" id="WP_079565595.1">
    <property type="nucleotide sequence ID" value="NZ_LT670818.1"/>
</dbReference>
<dbReference type="InterPro" id="IPR035959">
    <property type="entry name" value="RutC-like_sf"/>
</dbReference>
<dbReference type="CDD" id="cd02199">
    <property type="entry name" value="YjgF_YER057c_UK114_like_1"/>
    <property type="match status" value="1"/>
</dbReference>
<name>A0A1M5IQZ5_9BRAD</name>
<dbReference type="PANTHER" id="PTHR43760:SF1">
    <property type="entry name" value="ENDORIBONUCLEASE L-PSP_CHORISMATE MUTASE-LIKE DOMAIN-CONTAINING PROTEIN"/>
    <property type="match status" value="1"/>
</dbReference>
<protein>
    <submittedName>
        <fullName evidence="2">Enamine deaminase RidA, house cleaning of reactive enamine intermediates, YjgF/YER057c/UK114 family</fullName>
    </submittedName>
</protein>
<dbReference type="Proteomes" id="UP000190675">
    <property type="component" value="Chromosome I"/>
</dbReference>
<proteinExistence type="predicted"/>
<dbReference type="InterPro" id="IPR013813">
    <property type="entry name" value="Endoribo_LPSP/chorism_mut-like"/>
</dbReference>
<dbReference type="OrthoDB" id="9806350at2"/>
<dbReference type="SUPFAM" id="SSF55298">
    <property type="entry name" value="YjgF-like"/>
    <property type="match status" value="1"/>
</dbReference>
<evidence type="ECO:0000259" key="1">
    <source>
        <dbReference type="Pfam" id="PF14588"/>
    </source>
</evidence>
<dbReference type="AlphaFoldDB" id="A0A1M5IQZ5"/>
<gene>
    <name evidence="2" type="ORF">SAMN05444169_1725</name>
</gene>
<evidence type="ECO:0000313" key="3">
    <source>
        <dbReference type="Proteomes" id="UP000190675"/>
    </source>
</evidence>
<feature type="domain" description="Endoribonuclease L-PSP/chorismate mutase-like" evidence="1">
    <location>
        <begin position="5"/>
        <end position="139"/>
    </location>
</feature>